<dbReference type="AlphaFoldDB" id="A0AAD3XSH0"/>
<gene>
    <name evidence="2" type="ORF">Nepgr_016587</name>
</gene>
<feature type="compositionally biased region" description="Low complexity" evidence="1">
    <location>
        <begin position="100"/>
        <end position="111"/>
    </location>
</feature>
<proteinExistence type="predicted"/>
<name>A0AAD3XSH0_NEPGR</name>
<feature type="compositionally biased region" description="Polar residues" evidence="1">
    <location>
        <begin position="201"/>
        <end position="211"/>
    </location>
</feature>
<evidence type="ECO:0000256" key="1">
    <source>
        <dbReference type="SAM" id="MobiDB-lite"/>
    </source>
</evidence>
<evidence type="ECO:0000313" key="2">
    <source>
        <dbReference type="EMBL" id="GMH14746.1"/>
    </source>
</evidence>
<feature type="compositionally biased region" description="Polar residues" evidence="1">
    <location>
        <begin position="87"/>
        <end position="99"/>
    </location>
</feature>
<feature type="region of interest" description="Disordered" evidence="1">
    <location>
        <begin position="1"/>
        <end position="136"/>
    </location>
</feature>
<sequence>MVEEMYQQEAREEEESRRRSDRQGQSNQTTGSSRNITAAQTPTPLPPPPPVLLPAAAATASSAYSSATATTAAAADTATPTTKRTHFSSSDRQYCSASENQAKQLQQQPPLSLAPPSNPAVPQRFPADMHHYRSPDTAVDRDIGNAATADKIVAGSNAAASTPTRFGTIAAGDVSLTLGLRHAGNAPEKSAFSNGDFGSGQLFQKNYWQGP</sequence>
<keyword evidence="3" id="KW-1185">Reference proteome</keyword>
<feature type="compositionally biased region" description="Basic and acidic residues" evidence="1">
    <location>
        <begin position="127"/>
        <end position="136"/>
    </location>
</feature>
<organism evidence="2 3">
    <name type="scientific">Nepenthes gracilis</name>
    <name type="common">Slender pitcher plant</name>
    <dbReference type="NCBI Taxonomy" id="150966"/>
    <lineage>
        <taxon>Eukaryota</taxon>
        <taxon>Viridiplantae</taxon>
        <taxon>Streptophyta</taxon>
        <taxon>Embryophyta</taxon>
        <taxon>Tracheophyta</taxon>
        <taxon>Spermatophyta</taxon>
        <taxon>Magnoliopsida</taxon>
        <taxon>eudicotyledons</taxon>
        <taxon>Gunneridae</taxon>
        <taxon>Pentapetalae</taxon>
        <taxon>Caryophyllales</taxon>
        <taxon>Nepenthaceae</taxon>
        <taxon>Nepenthes</taxon>
    </lineage>
</organism>
<dbReference type="Proteomes" id="UP001279734">
    <property type="component" value="Unassembled WGS sequence"/>
</dbReference>
<dbReference type="EMBL" id="BSYO01000014">
    <property type="protein sequence ID" value="GMH14746.1"/>
    <property type="molecule type" value="Genomic_DNA"/>
</dbReference>
<feature type="compositionally biased region" description="Low complexity" evidence="1">
    <location>
        <begin position="53"/>
        <end position="82"/>
    </location>
</feature>
<evidence type="ECO:0000313" key="3">
    <source>
        <dbReference type="Proteomes" id="UP001279734"/>
    </source>
</evidence>
<comment type="caution">
    <text evidence="2">The sequence shown here is derived from an EMBL/GenBank/DDBJ whole genome shotgun (WGS) entry which is preliminary data.</text>
</comment>
<feature type="compositionally biased region" description="Pro residues" evidence="1">
    <location>
        <begin position="43"/>
        <end position="52"/>
    </location>
</feature>
<reference evidence="2" key="1">
    <citation type="submission" date="2023-05" db="EMBL/GenBank/DDBJ databases">
        <title>Nepenthes gracilis genome sequencing.</title>
        <authorList>
            <person name="Fukushima K."/>
        </authorList>
    </citation>
    <scope>NUCLEOTIDE SEQUENCE</scope>
    <source>
        <strain evidence="2">SING2019-196</strain>
    </source>
</reference>
<accession>A0AAD3XSH0</accession>
<protein>
    <submittedName>
        <fullName evidence="2">Uncharacterized protein</fullName>
    </submittedName>
</protein>
<feature type="region of interest" description="Disordered" evidence="1">
    <location>
        <begin position="187"/>
        <end position="211"/>
    </location>
</feature>